<protein>
    <submittedName>
        <fullName evidence="2">Uncharacterized protein</fullName>
    </submittedName>
</protein>
<proteinExistence type="predicted"/>
<organism evidence="2 3">
    <name type="scientific">Thiorhodococcus fuscus</name>
    <dbReference type="NCBI Taxonomy" id="527200"/>
    <lineage>
        <taxon>Bacteria</taxon>
        <taxon>Pseudomonadati</taxon>
        <taxon>Pseudomonadota</taxon>
        <taxon>Gammaproteobacteria</taxon>
        <taxon>Chromatiales</taxon>
        <taxon>Chromatiaceae</taxon>
        <taxon>Thiorhodococcus</taxon>
    </lineage>
</organism>
<sequence>MTDSMQIAGSFTILSPVQPEPLRDRSAGKAPEVEARVAEAFAFEPVVEVEAFPKVEEVAEAQSPRPYPLPVRMSVDGRYANQAVAAYEEVLHLQRRDNLRAIMGVDLYA</sequence>
<evidence type="ECO:0000313" key="3">
    <source>
        <dbReference type="Proteomes" id="UP001597337"/>
    </source>
</evidence>
<evidence type="ECO:0000313" key="2">
    <source>
        <dbReference type="EMBL" id="MFD2111847.1"/>
    </source>
</evidence>
<dbReference type="EMBL" id="JBHUHX010000016">
    <property type="protein sequence ID" value="MFD2111847.1"/>
    <property type="molecule type" value="Genomic_DNA"/>
</dbReference>
<keyword evidence="3" id="KW-1185">Reference proteome</keyword>
<reference evidence="3" key="1">
    <citation type="journal article" date="2019" name="Int. J. Syst. Evol. Microbiol.">
        <title>The Global Catalogue of Microorganisms (GCM) 10K type strain sequencing project: providing services to taxonomists for standard genome sequencing and annotation.</title>
        <authorList>
            <consortium name="The Broad Institute Genomics Platform"/>
            <consortium name="The Broad Institute Genome Sequencing Center for Infectious Disease"/>
            <person name="Wu L."/>
            <person name="Ma J."/>
        </authorList>
    </citation>
    <scope>NUCLEOTIDE SEQUENCE [LARGE SCALE GENOMIC DNA]</scope>
    <source>
        <strain evidence="3">KACC 12597</strain>
    </source>
</reference>
<accession>A0ABW4Y6N4</accession>
<dbReference type="Proteomes" id="UP001597337">
    <property type="component" value="Unassembled WGS sequence"/>
</dbReference>
<feature type="region of interest" description="Disordered" evidence="1">
    <location>
        <begin position="1"/>
        <end position="29"/>
    </location>
</feature>
<feature type="compositionally biased region" description="Polar residues" evidence="1">
    <location>
        <begin position="1"/>
        <end position="15"/>
    </location>
</feature>
<dbReference type="RefSeq" id="WP_386025614.1">
    <property type="nucleotide sequence ID" value="NZ_JBHUHX010000016.1"/>
</dbReference>
<comment type="caution">
    <text evidence="2">The sequence shown here is derived from an EMBL/GenBank/DDBJ whole genome shotgun (WGS) entry which is preliminary data.</text>
</comment>
<gene>
    <name evidence="2" type="ORF">ACFSJC_08345</name>
</gene>
<name>A0ABW4Y6N4_9GAMM</name>
<evidence type="ECO:0000256" key="1">
    <source>
        <dbReference type="SAM" id="MobiDB-lite"/>
    </source>
</evidence>